<dbReference type="AlphaFoldDB" id="A0A5B9QF46"/>
<name>A0A5B9QF46_9BACT</name>
<gene>
    <name evidence="2" type="ORF">Pr1d_38230</name>
</gene>
<sequence length="145" mass="16581">MVATPPTEPTRPALGILLRRALRLKCPACGEHKIFRSLLTMEDACPACGRNFDRAPGYLLGSIYFNYGVTAMLVVILFFSLFFSKTLTGNQLLWVLSGFGLLFPLWFFRYARALWIAFDERWDPWPNEEEQRRLASSNGRAARSE</sequence>
<feature type="transmembrane region" description="Helical" evidence="1">
    <location>
        <begin position="89"/>
        <end position="108"/>
    </location>
</feature>
<dbReference type="EMBL" id="CP042913">
    <property type="protein sequence ID" value="QEG36509.1"/>
    <property type="molecule type" value="Genomic_DNA"/>
</dbReference>
<evidence type="ECO:0000313" key="2">
    <source>
        <dbReference type="EMBL" id="QEG36509.1"/>
    </source>
</evidence>
<feature type="transmembrane region" description="Helical" evidence="1">
    <location>
        <begin position="64"/>
        <end position="83"/>
    </location>
</feature>
<reference evidence="2 3" key="1">
    <citation type="submission" date="2019-08" db="EMBL/GenBank/DDBJ databases">
        <title>Deep-cultivation of Planctomycetes and their phenomic and genomic characterization uncovers novel biology.</title>
        <authorList>
            <person name="Wiegand S."/>
            <person name="Jogler M."/>
            <person name="Boedeker C."/>
            <person name="Pinto D."/>
            <person name="Vollmers J."/>
            <person name="Rivas-Marin E."/>
            <person name="Kohn T."/>
            <person name="Peeters S.H."/>
            <person name="Heuer A."/>
            <person name="Rast P."/>
            <person name="Oberbeckmann S."/>
            <person name="Bunk B."/>
            <person name="Jeske O."/>
            <person name="Meyerdierks A."/>
            <person name="Storesund J.E."/>
            <person name="Kallscheuer N."/>
            <person name="Luecker S."/>
            <person name="Lage O.M."/>
            <person name="Pohl T."/>
            <person name="Merkel B.J."/>
            <person name="Hornburger P."/>
            <person name="Mueller R.-W."/>
            <person name="Bruemmer F."/>
            <person name="Labrenz M."/>
            <person name="Spormann A.M."/>
            <person name="Op den Camp H."/>
            <person name="Overmann J."/>
            <person name="Amann R."/>
            <person name="Jetten M.S.M."/>
            <person name="Mascher T."/>
            <person name="Medema M.H."/>
            <person name="Devos D.P."/>
            <person name="Kaster A.-K."/>
            <person name="Ovreas L."/>
            <person name="Rohde M."/>
            <person name="Galperin M.Y."/>
            <person name="Jogler C."/>
        </authorList>
    </citation>
    <scope>NUCLEOTIDE SEQUENCE [LARGE SCALE GENOMIC DNA]</scope>
    <source>
        <strain evidence="2 3">Pr1d</strain>
    </source>
</reference>
<keyword evidence="1" id="KW-0472">Membrane</keyword>
<keyword evidence="3" id="KW-1185">Reference proteome</keyword>
<evidence type="ECO:0000313" key="3">
    <source>
        <dbReference type="Proteomes" id="UP000323917"/>
    </source>
</evidence>
<dbReference type="RefSeq" id="WP_148074844.1">
    <property type="nucleotide sequence ID" value="NZ_CP042913.1"/>
</dbReference>
<accession>A0A5B9QF46</accession>
<dbReference type="InterPro" id="IPR009325">
    <property type="entry name" value="DUF983"/>
</dbReference>
<protein>
    <recommendedName>
        <fullName evidence="4">DUF983 domain-containing protein</fullName>
    </recommendedName>
</protein>
<keyword evidence="1" id="KW-1133">Transmembrane helix</keyword>
<dbReference type="Pfam" id="PF06170">
    <property type="entry name" value="DUF983"/>
    <property type="match status" value="1"/>
</dbReference>
<dbReference type="Proteomes" id="UP000323917">
    <property type="component" value="Chromosome"/>
</dbReference>
<evidence type="ECO:0008006" key="4">
    <source>
        <dbReference type="Google" id="ProtNLM"/>
    </source>
</evidence>
<dbReference type="OrthoDB" id="9799456at2"/>
<proteinExistence type="predicted"/>
<keyword evidence="1" id="KW-0812">Transmembrane</keyword>
<organism evidence="2 3">
    <name type="scientific">Bythopirellula goksoeyrii</name>
    <dbReference type="NCBI Taxonomy" id="1400387"/>
    <lineage>
        <taxon>Bacteria</taxon>
        <taxon>Pseudomonadati</taxon>
        <taxon>Planctomycetota</taxon>
        <taxon>Planctomycetia</taxon>
        <taxon>Pirellulales</taxon>
        <taxon>Lacipirellulaceae</taxon>
        <taxon>Bythopirellula</taxon>
    </lineage>
</organism>
<dbReference type="KEGG" id="bgok:Pr1d_38230"/>
<evidence type="ECO:0000256" key="1">
    <source>
        <dbReference type="SAM" id="Phobius"/>
    </source>
</evidence>